<protein>
    <submittedName>
        <fullName evidence="1">Uncharacterized protein</fullName>
    </submittedName>
</protein>
<accession>D4I4E1</accession>
<organism evidence="1 2">
    <name type="scientific">Erwinia amylovora (strain CFBP1430)</name>
    <dbReference type="NCBI Taxonomy" id="665029"/>
    <lineage>
        <taxon>Bacteria</taxon>
        <taxon>Pseudomonadati</taxon>
        <taxon>Pseudomonadota</taxon>
        <taxon>Gammaproteobacteria</taxon>
        <taxon>Enterobacterales</taxon>
        <taxon>Erwiniaceae</taxon>
        <taxon>Erwinia</taxon>
    </lineage>
</organism>
<gene>
    <name evidence="1" type="ordered locus">EAMY_3627</name>
</gene>
<name>D4I4E1_ERWAC</name>
<dbReference type="HOGENOM" id="CLU_3403458_0_0_6"/>
<dbReference type="KEGG" id="eam:EAMY_3627"/>
<dbReference type="Proteomes" id="UP000001841">
    <property type="component" value="Chromosome"/>
</dbReference>
<proteinExistence type="predicted"/>
<dbReference type="AlphaFoldDB" id="D4I4E1"/>
<dbReference type="EMBL" id="FN434113">
    <property type="protein sequence ID" value="CBA24071.1"/>
    <property type="molecule type" value="Genomic_DNA"/>
</dbReference>
<evidence type="ECO:0000313" key="1">
    <source>
        <dbReference type="EMBL" id="CBA24071.1"/>
    </source>
</evidence>
<sequence length="30" mass="3488">MISFIFLEKEINFSKTLLLNHRIPVGLLNS</sequence>
<reference evidence="1 2" key="1">
    <citation type="journal article" date="2010" name="Mol. Plant Microbe Interact.">
        <title>Complete genome sequence of the fire blight pathogen Erwinia amylovora CFBP 1430 and comparison to other Erwinia spp.</title>
        <authorList>
            <person name="Smits T.H."/>
            <person name="Rezzonico F."/>
            <person name="Kamber T."/>
            <person name="Blom J."/>
            <person name="Goesmann A."/>
            <person name="Frey J.E."/>
            <person name="Duffy B."/>
        </authorList>
    </citation>
    <scope>NUCLEOTIDE SEQUENCE [LARGE SCALE GENOMIC DNA]</scope>
    <source>
        <strain evidence="2">CFBP1430</strain>
    </source>
</reference>
<evidence type="ECO:0000313" key="2">
    <source>
        <dbReference type="Proteomes" id="UP000001841"/>
    </source>
</evidence>